<keyword evidence="11" id="KW-1185">Reference proteome</keyword>
<evidence type="ECO:0000313" key="11">
    <source>
        <dbReference type="Proteomes" id="UP001345013"/>
    </source>
</evidence>
<evidence type="ECO:0000256" key="5">
    <source>
        <dbReference type="ARBA" id="ARBA00022491"/>
    </source>
</evidence>
<dbReference type="EMBL" id="JAVRRG010000008">
    <property type="protein sequence ID" value="KAK5100054.1"/>
    <property type="molecule type" value="Genomic_DNA"/>
</dbReference>
<keyword evidence="4" id="KW-0963">Cytoplasm</keyword>
<evidence type="ECO:0000256" key="4">
    <source>
        <dbReference type="ARBA" id="ARBA00022490"/>
    </source>
</evidence>
<feature type="compositionally biased region" description="Polar residues" evidence="9">
    <location>
        <begin position="107"/>
        <end position="123"/>
    </location>
</feature>
<dbReference type="PANTHER" id="PTHR28246">
    <property type="entry name" value="G1-SPECIFIC TRANSCRIPTIONAL REPRESSOR WHI5-RELATED"/>
    <property type="match status" value="1"/>
</dbReference>
<dbReference type="Pfam" id="PF08528">
    <property type="entry name" value="Whi5"/>
    <property type="match status" value="1"/>
</dbReference>
<sequence length="385" mass="41307">MNIVEMQPAALPPTFPVSDTRLVQPTTHLEHAPRAPQHADSRPSSKDSRPQTVSKRSEHQSPISPRSARGQDEQPNGAPGNGQLSPQSAIAGKKRSADGEVKAASPKASSLTHTGRSRSISTLSNGSNATVVELSQQLRTRLTYAMVKVQNGWHNRSLDEVESLASASPRSTTFNHYSENAHLLSPRAAITAHLARQNSGSGSSSNSDHQPPPRPNPTLMSPPSSKKALAPPANIVPRSSQQRRRPTPNMQVQTGSQPAPRPTVKHRTPSQNAAMEADAVETLLFMASPNNSGSAQHSSQFSPVTSAPSVHHFSSQTSPLRNNFSASSSPKRVAFAADSGYSTRYEHDKDAIVASMVEKLSDDDDADLDEALKLLDQHHATRVTT</sequence>
<feature type="region of interest" description="Disordered" evidence="9">
    <location>
        <begin position="1"/>
        <end position="123"/>
    </location>
</feature>
<dbReference type="Proteomes" id="UP001345013">
    <property type="component" value="Unassembled WGS sequence"/>
</dbReference>
<name>A0ABR0KLR2_9EURO</name>
<evidence type="ECO:0000256" key="8">
    <source>
        <dbReference type="ARBA" id="ARBA00023242"/>
    </source>
</evidence>
<evidence type="ECO:0000256" key="6">
    <source>
        <dbReference type="ARBA" id="ARBA00023015"/>
    </source>
</evidence>
<dbReference type="InterPro" id="IPR013734">
    <property type="entry name" value="TF_Nrm1/Whi5"/>
</dbReference>
<evidence type="ECO:0000256" key="7">
    <source>
        <dbReference type="ARBA" id="ARBA00023163"/>
    </source>
</evidence>
<evidence type="ECO:0000313" key="10">
    <source>
        <dbReference type="EMBL" id="KAK5100054.1"/>
    </source>
</evidence>
<dbReference type="PANTHER" id="PTHR28246:SF1">
    <property type="entry name" value="G1-SPECIFIC TRANSCRIPTIONAL REPRESSOR WHI5-RELATED"/>
    <property type="match status" value="1"/>
</dbReference>
<proteinExistence type="inferred from homology"/>
<evidence type="ECO:0000256" key="1">
    <source>
        <dbReference type="ARBA" id="ARBA00004123"/>
    </source>
</evidence>
<comment type="similarity">
    <text evidence="3">Belongs to the WHI5/NRM1 family.</text>
</comment>
<keyword evidence="8" id="KW-0539">Nucleus</keyword>
<keyword evidence="6" id="KW-0805">Transcription regulation</keyword>
<evidence type="ECO:0000256" key="3">
    <source>
        <dbReference type="ARBA" id="ARBA00006922"/>
    </source>
</evidence>
<accession>A0ABR0KLR2</accession>
<feature type="region of interest" description="Disordered" evidence="9">
    <location>
        <begin position="194"/>
        <end position="273"/>
    </location>
</feature>
<feature type="compositionally biased region" description="Basic and acidic residues" evidence="9">
    <location>
        <begin position="28"/>
        <end position="59"/>
    </location>
</feature>
<evidence type="ECO:0000256" key="9">
    <source>
        <dbReference type="SAM" id="MobiDB-lite"/>
    </source>
</evidence>
<reference evidence="10 11" key="1">
    <citation type="submission" date="2023-08" db="EMBL/GenBank/DDBJ databases">
        <title>Black Yeasts Isolated from many extreme environments.</title>
        <authorList>
            <person name="Coleine C."/>
            <person name="Stajich J.E."/>
            <person name="Selbmann L."/>
        </authorList>
    </citation>
    <scope>NUCLEOTIDE SEQUENCE [LARGE SCALE GENOMIC DNA]</scope>
    <source>
        <strain evidence="10 11">CCFEE 5885</strain>
    </source>
</reference>
<gene>
    <name evidence="10" type="ORF">LTR24_001119</name>
</gene>
<organism evidence="10 11">
    <name type="scientific">Lithohypha guttulata</name>
    <dbReference type="NCBI Taxonomy" id="1690604"/>
    <lineage>
        <taxon>Eukaryota</taxon>
        <taxon>Fungi</taxon>
        <taxon>Dikarya</taxon>
        <taxon>Ascomycota</taxon>
        <taxon>Pezizomycotina</taxon>
        <taxon>Eurotiomycetes</taxon>
        <taxon>Chaetothyriomycetidae</taxon>
        <taxon>Chaetothyriales</taxon>
        <taxon>Trichomeriaceae</taxon>
        <taxon>Lithohypha</taxon>
    </lineage>
</organism>
<dbReference type="InterPro" id="IPR039198">
    <property type="entry name" value="Srl3/Whi5"/>
</dbReference>
<keyword evidence="7" id="KW-0804">Transcription</keyword>
<feature type="region of interest" description="Disordered" evidence="9">
    <location>
        <begin position="290"/>
        <end position="326"/>
    </location>
</feature>
<feature type="compositionally biased region" description="Low complexity" evidence="9">
    <location>
        <begin position="221"/>
        <end position="240"/>
    </location>
</feature>
<feature type="compositionally biased region" description="Low complexity" evidence="9">
    <location>
        <begin position="198"/>
        <end position="207"/>
    </location>
</feature>
<keyword evidence="5" id="KW-0678">Repressor</keyword>
<comment type="caution">
    <text evidence="10">The sequence shown here is derived from an EMBL/GenBank/DDBJ whole genome shotgun (WGS) entry which is preliminary data.</text>
</comment>
<protein>
    <submittedName>
        <fullName evidence="10">Uncharacterized protein</fullName>
    </submittedName>
</protein>
<feature type="compositionally biased region" description="Polar residues" evidence="9">
    <location>
        <begin position="248"/>
        <end position="257"/>
    </location>
</feature>
<comment type="subcellular location">
    <subcellularLocation>
        <location evidence="2">Cytoplasm</location>
    </subcellularLocation>
    <subcellularLocation>
        <location evidence="1">Nucleus</location>
    </subcellularLocation>
</comment>
<evidence type="ECO:0000256" key="2">
    <source>
        <dbReference type="ARBA" id="ARBA00004496"/>
    </source>
</evidence>